<keyword evidence="3 9" id="KW-0862">Zinc</keyword>
<evidence type="ECO:0000256" key="2">
    <source>
        <dbReference type="ARBA" id="ARBA00022771"/>
    </source>
</evidence>
<feature type="domain" description="Dof-type" evidence="11">
    <location>
        <begin position="27"/>
        <end position="81"/>
    </location>
</feature>
<dbReference type="EMBL" id="CM004404">
    <property type="protein sequence ID" value="OAY22900.1"/>
    <property type="molecule type" value="Genomic_DNA"/>
</dbReference>
<evidence type="ECO:0000313" key="12">
    <source>
        <dbReference type="EMBL" id="OAY22900.1"/>
    </source>
</evidence>
<dbReference type="GO" id="GO:0003700">
    <property type="term" value="F:DNA-binding transcription factor activity"/>
    <property type="evidence" value="ECO:0007669"/>
    <property type="project" value="UniProtKB-UniRule"/>
</dbReference>
<keyword evidence="1 9" id="KW-0479">Metal-binding</keyword>
<dbReference type="Pfam" id="PF02701">
    <property type="entry name" value="Zn_ribbon_Dof"/>
    <property type="match status" value="1"/>
</dbReference>
<proteinExistence type="predicted"/>
<evidence type="ECO:0000256" key="7">
    <source>
        <dbReference type="ARBA" id="ARBA00023242"/>
    </source>
</evidence>
<keyword evidence="2 8" id="KW-0863">Zinc-finger</keyword>
<evidence type="ECO:0000256" key="10">
    <source>
        <dbReference type="SAM" id="MobiDB-lite"/>
    </source>
</evidence>
<feature type="region of interest" description="Disordered" evidence="10">
    <location>
        <begin position="1"/>
        <end position="23"/>
    </location>
</feature>
<feature type="region of interest" description="Disordered" evidence="10">
    <location>
        <begin position="68"/>
        <end position="104"/>
    </location>
</feature>
<keyword evidence="7 8" id="KW-0539">Nucleus</keyword>
<dbReference type="GO" id="GO:0005634">
    <property type="term" value="C:nucleus"/>
    <property type="evidence" value="ECO:0007669"/>
    <property type="project" value="UniProtKB-SubCell"/>
</dbReference>
<evidence type="ECO:0000256" key="4">
    <source>
        <dbReference type="ARBA" id="ARBA00023015"/>
    </source>
</evidence>
<comment type="function">
    <text evidence="9">Transcription factor that binds specifically to a 5'-AA[AG]G-3' consensus core sequence.</text>
</comment>
<evidence type="ECO:0000256" key="8">
    <source>
        <dbReference type="PROSITE-ProRule" id="PRU00071"/>
    </source>
</evidence>
<protein>
    <recommendedName>
        <fullName evidence="9">Dof zinc finger protein</fullName>
    </recommendedName>
</protein>
<keyword evidence="5 8" id="KW-0238">DNA-binding</keyword>
<sequence>MPSESTSEMRHQTNLGSLPPPKLAEPLPCPRCQSTNTKFCYYNNYNLSQPRHFCKSCRRYWTHGGTLRNVPVGGGTRKNSKRSRSSSSSNSSSSTNTSTSTVSAVIHEPEPLSVLANLDSALPLLKVETSDNLKLNENFPVNENENFISLLNSQQGQGFMGMVGYGPGYGYGLYELGHGAFGVKGSWPLPGVGYMNGDGSSGCDTWPVGDVEGGGGLVDEDCFSWPGLAISTAGKIFK</sequence>
<comment type="subcellular location">
    <subcellularLocation>
        <location evidence="8 9">Nucleus</location>
    </subcellularLocation>
</comment>
<keyword evidence="4 9" id="KW-0805">Transcription regulation</keyword>
<dbReference type="PROSITE" id="PS50884">
    <property type="entry name" value="ZF_DOF_2"/>
    <property type="match status" value="1"/>
</dbReference>
<evidence type="ECO:0000256" key="9">
    <source>
        <dbReference type="RuleBase" id="RU369094"/>
    </source>
</evidence>
<organism evidence="12">
    <name type="scientific">Manihot esculenta</name>
    <name type="common">Cassava</name>
    <name type="synonym">Jatropha manihot</name>
    <dbReference type="NCBI Taxonomy" id="3983"/>
    <lineage>
        <taxon>Eukaryota</taxon>
        <taxon>Viridiplantae</taxon>
        <taxon>Streptophyta</taxon>
        <taxon>Embryophyta</taxon>
        <taxon>Tracheophyta</taxon>
        <taxon>Spermatophyta</taxon>
        <taxon>Magnoliopsida</taxon>
        <taxon>eudicotyledons</taxon>
        <taxon>Gunneridae</taxon>
        <taxon>Pentapetalae</taxon>
        <taxon>rosids</taxon>
        <taxon>fabids</taxon>
        <taxon>Malpighiales</taxon>
        <taxon>Euphorbiaceae</taxon>
        <taxon>Crotonoideae</taxon>
        <taxon>Manihoteae</taxon>
        <taxon>Manihot</taxon>
    </lineage>
</organism>
<dbReference type="OMA" id="MSIGYLG"/>
<evidence type="ECO:0000256" key="5">
    <source>
        <dbReference type="ARBA" id="ARBA00023125"/>
    </source>
</evidence>
<dbReference type="GO" id="GO:0008270">
    <property type="term" value="F:zinc ion binding"/>
    <property type="evidence" value="ECO:0007669"/>
    <property type="project" value="UniProtKB-KW"/>
</dbReference>
<dbReference type="GO" id="GO:0003677">
    <property type="term" value="F:DNA binding"/>
    <property type="evidence" value="ECO:0007669"/>
    <property type="project" value="UniProtKB-UniRule"/>
</dbReference>
<dbReference type="PANTHER" id="PTHR31992:SF312">
    <property type="entry name" value="DOF ZINC FINGER PROTEIN DOF1.6"/>
    <property type="match status" value="1"/>
</dbReference>
<feature type="compositionally biased region" description="Polar residues" evidence="10">
    <location>
        <begin position="1"/>
        <end position="16"/>
    </location>
</feature>
<dbReference type="InterPro" id="IPR045174">
    <property type="entry name" value="Dof"/>
</dbReference>
<dbReference type="PANTHER" id="PTHR31992">
    <property type="entry name" value="DOF ZINC FINGER PROTEIN DOF1.4-RELATED"/>
    <property type="match status" value="1"/>
</dbReference>
<feature type="compositionally biased region" description="Low complexity" evidence="10">
    <location>
        <begin position="85"/>
        <end position="101"/>
    </location>
</feature>
<keyword evidence="6 9" id="KW-0804">Transcription</keyword>
<dbReference type="PROSITE" id="PS01361">
    <property type="entry name" value="ZF_DOF_1"/>
    <property type="match status" value="1"/>
</dbReference>
<name>A0A2C9U0G9_MANES</name>
<accession>A0A2C9U0G9</accession>
<reference evidence="12" key="1">
    <citation type="submission" date="2016-02" db="EMBL/GenBank/DDBJ databases">
        <title>WGS assembly of Manihot esculenta.</title>
        <authorList>
            <person name="Bredeson J.V."/>
            <person name="Prochnik S.E."/>
            <person name="Lyons J.B."/>
            <person name="Schmutz J."/>
            <person name="Grimwood J."/>
            <person name="Vrebalov J."/>
            <person name="Bart R.S."/>
            <person name="Amuge T."/>
            <person name="Ferguson M.E."/>
            <person name="Green R."/>
            <person name="Putnam N."/>
            <person name="Stites J."/>
            <person name="Rounsley S."/>
            <person name="Rokhsar D.S."/>
        </authorList>
    </citation>
    <scope>NUCLEOTIDE SEQUENCE [LARGE SCALE GENOMIC DNA]</scope>
    <source>
        <tissue evidence="12">Leaf</tissue>
    </source>
</reference>
<dbReference type="InterPro" id="IPR003851">
    <property type="entry name" value="Znf_Dof"/>
</dbReference>
<evidence type="ECO:0000259" key="11">
    <source>
        <dbReference type="PROSITE" id="PS50884"/>
    </source>
</evidence>
<evidence type="ECO:0000256" key="3">
    <source>
        <dbReference type="ARBA" id="ARBA00022833"/>
    </source>
</evidence>
<evidence type="ECO:0000256" key="1">
    <source>
        <dbReference type="ARBA" id="ARBA00022723"/>
    </source>
</evidence>
<dbReference type="STRING" id="3983.A0A2C9U0G9"/>
<gene>
    <name evidence="12" type="ORF">MANES_18G035400</name>
</gene>
<dbReference type="AlphaFoldDB" id="A0A2C9U0G9"/>
<evidence type="ECO:0000256" key="6">
    <source>
        <dbReference type="ARBA" id="ARBA00023163"/>
    </source>
</evidence>